<feature type="region of interest" description="Disordered" evidence="5">
    <location>
        <begin position="239"/>
        <end position="269"/>
    </location>
</feature>
<dbReference type="InterPro" id="IPR013083">
    <property type="entry name" value="Znf_RING/FYVE/PHD"/>
</dbReference>
<keyword evidence="3" id="KW-0862">Zinc</keyword>
<reference evidence="7" key="2">
    <citation type="submission" date="2015-06" db="UniProtKB">
        <authorList>
            <consortium name="EnsemblMetazoa"/>
        </authorList>
    </citation>
    <scope>IDENTIFICATION</scope>
</reference>
<evidence type="ECO:0000259" key="6">
    <source>
        <dbReference type="PROSITE" id="PS50016"/>
    </source>
</evidence>
<dbReference type="InterPro" id="IPR001965">
    <property type="entry name" value="Znf_PHD"/>
</dbReference>
<dbReference type="EMBL" id="CAQQ02121106">
    <property type="status" value="NOT_ANNOTATED_CDS"/>
    <property type="molecule type" value="Genomic_DNA"/>
</dbReference>
<feature type="compositionally biased region" description="Polar residues" evidence="5">
    <location>
        <begin position="452"/>
        <end position="462"/>
    </location>
</feature>
<organism evidence="7 8">
    <name type="scientific">Megaselia scalaris</name>
    <name type="common">Humpbacked fly</name>
    <name type="synonym">Phora scalaris</name>
    <dbReference type="NCBI Taxonomy" id="36166"/>
    <lineage>
        <taxon>Eukaryota</taxon>
        <taxon>Metazoa</taxon>
        <taxon>Ecdysozoa</taxon>
        <taxon>Arthropoda</taxon>
        <taxon>Hexapoda</taxon>
        <taxon>Insecta</taxon>
        <taxon>Pterygota</taxon>
        <taxon>Neoptera</taxon>
        <taxon>Endopterygota</taxon>
        <taxon>Diptera</taxon>
        <taxon>Brachycera</taxon>
        <taxon>Muscomorpha</taxon>
        <taxon>Platypezoidea</taxon>
        <taxon>Phoridae</taxon>
        <taxon>Megaseliini</taxon>
        <taxon>Megaselia</taxon>
    </lineage>
</organism>
<keyword evidence="8" id="KW-1185">Reference proteome</keyword>
<proteinExistence type="predicted"/>
<protein>
    <recommendedName>
        <fullName evidence="6">PHD-type domain-containing protein</fullName>
    </recommendedName>
</protein>
<dbReference type="EMBL" id="CAQQ02121107">
    <property type="status" value="NOT_ANNOTATED_CDS"/>
    <property type="molecule type" value="Genomic_DNA"/>
</dbReference>
<keyword evidence="1" id="KW-0479">Metal-binding</keyword>
<accession>T1GW47</accession>
<dbReference type="SMART" id="SM00249">
    <property type="entry name" value="PHD"/>
    <property type="match status" value="1"/>
</dbReference>
<dbReference type="SUPFAM" id="SSF57903">
    <property type="entry name" value="FYVE/PHD zinc finger"/>
    <property type="match status" value="1"/>
</dbReference>
<dbReference type="InterPro" id="IPR011011">
    <property type="entry name" value="Znf_FYVE_PHD"/>
</dbReference>
<feature type="domain" description="PHD-type" evidence="6">
    <location>
        <begin position="54"/>
        <end position="104"/>
    </location>
</feature>
<dbReference type="Pfam" id="PF00628">
    <property type="entry name" value="PHD"/>
    <property type="match status" value="1"/>
</dbReference>
<evidence type="ECO:0000256" key="4">
    <source>
        <dbReference type="PROSITE-ProRule" id="PRU00146"/>
    </source>
</evidence>
<feature type="region of interest" description="Disordered" evidence="5">
    <location>
        <begin position="395"/>
        <end position="481"/>
    </location>
</feature>
<dbReference type="GO" id="GO:0008270">
    <property type="term" value="F:zinc ion binding"/>
    <property type="evidence" value="ECO:0007669"/>
    <property type="project" value="UniProtKB-KW"/>
</dbReference>
<dbReference type="Proteomes" id="UP000015102">
    <property type="component" value="Unassembled WGS sequence"/>
</dbReference>
<keyword evidence="2 4" id="KW-0863">Zinc-finger</keyword>
<dbReference type="InterPro" id="IPR019786">
    <property type="entry name" value="Zinc_finger_PHD-type_CS"/>
</dbReference>
<sequence length="544" mass="61603">CIHEWSKNVQTCPIDRIEFESIIVFKSYEDQTFTRKIQVDKTTAAASPTPEEDLTQCQICERSDREEVMLLCDRCDQGYHMDCLSPPLTAIPAGQWFCDNCFSDDEDEPTENIETLYDGLREMGIPESNLTAASLNAPRVLRTRLNERIQAAIFNQRRYNLRTNTTTEIDISRPSTSREIQMRSVSTVRIARMSSENIMRLRRRTMSIMRRTKKRTKRRKKRKTKNIVVEYDLENDQDKKFASKTKKRKSRKTTKKSKRKVSSRRGKTTCKTVIRVSQTSSREPGSSAPSIIGTHSFSLFGGRNDLEYFDEEDNDENIPTEIEIATSSAGGGIASSIRVSNYRTTSNLLRGKSSSIVSPAQSSSIDILSNILEMQDRWQNASMDKVEIGRDGKLNLNKASPVKPDRTPENQDVQATEAPMYPRGGGSNFNRGGGGGSGNNFRFDRGGNRGNYNQTLKAFSQRDNSNDTPNNTSTVDDNEKPEVDCDEDLVQYDDDEEIPNVIGPQPCPQKTCIHQMSTAKILKKFLYPPKKRTKKPTKSHLLVL</sequence>
<dbReference type="STRING" id="36166.T1GW47"/>
<evidence type="ECO:0000256" key="1">
    <source>
        <dbReference type="ARBA" id="ARBA00022723"/>
    </source>
</evidence>
<evidence type="ECO:0000256" key="2">
    <source>
        <dbReference type="ARBA" id="ARBA00022771"/>
    </source>
</evidence>
<dbReference type="PANTHER" id="PTHR12618:SF20">
    <property type="entry name" value="PHD AND RING FINGER DOMAIN-CONTAINING PROTEIN 1"/>
    <property type="match status" value="1"/>
</dbReference>
<dbReference type="HOGENOM" id="CLU_501169_0_0_1"/>
<dbReference type="PROSITE" id="PS50016">
    <property type="entry name" value="ZF_PHD_2"/>
    <property type="match status" value="1"/>
</dbReference>
<dbReference type="InterPro" id="IPR047157">
    <property type="entry name" value="PHRF1/Atg35"/>
</dbReference>
<feature type="compositionally biased region" description="Gly residues" evidence="5">
    <location>
        <begin position="423"/>
        <end position="438"/>
    </location>
</feature>
<evidence type="ECO:0000313" key="8">
    <source>
        <dbReference type="Proteomes" id="UP000015102"/>
    </source>
</evidence>
<reference evidence="8" key="1">
    <citation type="submission" date="2013-02" db="EMBL/GenBank/DDBJ databases">
        <authorList>
            <person name="Hughes D."/>
        </authorList>
    </citation>
    <scope>NUCLEOTIDE SEQUENCE</scope>
    <source>
        <strain>Durham</strain>
        <strain evidence="8">NC isolate 2 -- Noor lab</strain>
    </source>
</reference>
<evidence type="ECO:0000313" key="7">
    <source>
        <dbReference type="EnsemblMetazoa" id="MESCA008018-PA"/>
    </source>
</evidence>
<dbReference type="Gene3D" id="3.30.40.10">
    <property type="entry name" value="Zinc/RING finger domain, C3HC4 (zinc finger)"/>
    <property type="match status" value="1"/>
</dbReference>
<feature type="compositionally biased region" description="Basic residues" evidence="5">
    <location>
        <begin position="242"/>
        <end position="268"/>
    </location>
</feature>
<dbReference type="CDD" id="cd15543">
    <property type="entry name" value="PHD_RSF1"/>
    <property type="match status" value="1"/>
</dbReference>
<dbReference type="PANTHER" id="PTHR12618">
    <property type="entry name" value="PHD AND RING FINGER DOMAIN-CONTAINING PROTEIN 1"/>
    <property type="match status" value="1"/>
</dbReference>
<dbReference type="InterPro" id="IPR019787">
    <property type="entry name" value="Znf_PHD-finger"/>
</dbReference>
<feature type="compositionally biased region" description="Low complexity" evidence="5">
    <location>
        <begin position="466"/>
        <end position="475"/>
    </location>
</feature>
<evidence type="ECO:0000256" key="3">
    <source>
        <dbReference type="ARBA" id="ARBA00022833"/>
    </source>
</evidence>
<dbReference type="EnsemblMetazoa" id="MESCA008018-RA">
    <property type="protein sequence ID" value="MESCA008018-PA"/>
    <property type="gene ID" value="MESCA008018"/>
</dbReference>
<dbReference type="PROSITE" id="PS01359">
    <property type="entry name" value="ZF_PHD_1"/>
    <property type="match status" value="1"/>
</dbReference>
<name>T1GW47_MEGSC</name>
<dbReference type="AlphaFoldDB" id="T1GW47"/>
<evidence type="ECO:0000256" key="5">
    <source>
        <dbReference type="SAM" id="MobiDB-lite"/>
    </source>
</evidence>